<dbReference type="InterPro" id="IPR004681">
    <property type="entry name" value="TRAP_DctM"/>
</dbReference>
<evidence type="ECO:0000256" key="3">
    <source>
        <dbReference type="ARBA" id="ARBA00022475"/>
    </source>
</evidence>
<proteinExistence type="predicted"/>
<dbReference type="InterPro" id="IPR010656">
    <property type="entry name" value="DctM"/>
</dbReference>
<evidence type="ECO:0000313" key="12">
    <source>
        <dbReference type="EMBL" id="MCH6468655.1"/>
    </source>
</evidence>
<organism evidence="12 13">
    <name type="scientific">Sinomonas terrae</name>
    <dbReference type="NCBI Taxonomy" id="2908838"/>
    <lineage>
        <taxon>Bacteria</taxon>
        <taxon>Bacillati</taxon>
        <taxon>Actinomycetota</taxon>
        <taxon>Actinomycetes</taxon>
        <taxon>Micrococcales</taxon>
        <taxon>Micrococcaceae</taxon>
        <taxon>Sinomonas</taxon>
    </lineage>
</organism>
<accession>A0ABS9TX13</accession>
<evidence type="ECO:0000259" key="10">
    <source>
        <dbReference type="Pfam" id="PF04290"/>
    </source>
</evidence>
<comment type="subcellular location">
    <subcellularLocation>
        <location evidence="1">Cell inner membrane</location>
        <topology evidence="1">Multi-pass membrane protein</topology>
    </subcellularLocation>
</comment>
<keyword evidence="13" id="KW-1185">Reference proteome</keyword>
<feature type="transmembrane region" description="Helical" evidence="9">
    <location>
        <begin position="301"/>
        <end position="323"/>
    </location>
</feature>
<evidence type="ECO:0000256" key="9">
    <source>
        <dbReference type="SAM" id="Phobius"/>
    </source>
</evidence>
<feature type="transmembrane region" description="Helical" evidence="9">
    <location>
        <begin position="178"/>
        <end position="196"/>
    </location>
</feature>
<feature type="transmembrane region" description="Helical" evidence="9">
    <location>
        <begin position="39"/>
        <end position="62"/>
    </location>
</feature>
<feature type="transmembrane region" description="Helical" evidence="9">
    <location>
        <begin position="74"/>
        <end position="91"/>
    </location>
</feature>
<dbReference type="InterPro" id="IPR055348">
    <property type="entry name" value="DctQ"/>
</dbReference>
<feature type="transmembrane region" description="Helical" evidence="9">
    <location>
        <begin position="600"/>
        <end position="620"/>
    </location>
</feature>
<evidence type="ECO:0000256" key="7">
    <source>
        <dbReference type="ARBA" id="ARBA00023136"/>
    </source>
</evidence>
<feature type="transmembrane region" description="Helical" evidence="9">
    <location>
        <begin position="378"/>
        <end position="398"/>
    </location>
</feature>
<evidence type="ECO:0000256" key="8">
    <source>
        <dbReference type="SAM" id="MobiDB-lite"/>
    </source>
</evidence>
<feature type="transmembrane region" description="Helical" evidence="9">
    <location>
        <begin position="445"/>
        <end position="461"/>
    </location>
</feature>
<dbReference type="NCBIfam" id="TIGR00786">
    <property type="entry name" value="dctM"/>
    <property type="match status" value="1"/>
</dbReference>
<name>A0ABS9TX13_9MICC</name>
<feature type="domain" description="TRAP C4-dicarboxylate transport system permease DctM subunit" evidence="11">
    <location>
        <begin position="214"/>
        <end position="620"/>
    </location>
</feature>
<keyword evidence="5 9" id="KW-0812">Transmembrane</keyword>
<evidence type="ECO:0000256" key="2">
    <source>
        <dbReference type="ARBA" id="ARBA00022448"/>
    </source>
</evidence>
<feature type="transmembrane region" description="Helical" evidence="9">
    <location>
        <begin position="261"/>
        <end position="281"/>
    </location>
</feature>
<feature type="transmembrane region" description="Helical" evidence="9">
    <location>
        <begin position="112"/>
        <end position="131"/>
    </location>
</feature>
<feature type="transmembrane region" description="Helical" evidence="9">
    <location>
        <begin position="208"/>
        <end position="240"/>
    </location>
</feature>
<evidence type="ECO:0000256" key="6">
    <source>
        <dbReference type="ARBA" id="ARBA00022989"/>
    </source>
</evidence>
<feature type="transmembrane region" description="Helical" evidence="9">
    <location>
        <begin position="482"/>
        <end position="505"/>
    </location>
</feature>
<reference evidence="12 13" key="1">
    <citation type="submission" date="2022-03" db="EMBL/GenBank/DDBJ databases">
        <title>Sinomonas sp. isolated from a soil.</title>
        <authorList>
            <person name="Han J."/>
            <person name="Kim D.-U."/>
        </authorList>
    </citation>
    <scope>NUCLEOTIDE SEQUENCE [LARGE SCALE GENOMIC DNA]</scope>
    <source>
        <strain evidence="12 13">5-5</strain>
    </source>
</reference>
<comment type="caution">
    <text evidence="12">The sequence shown here is derived from an EMBL/GenBank/DDBJ whole genome shotgun (WGS) entry which is preliminary data.</text>
</comment>
<keyword evidence="3" id="KW-1003">Cell membrane</keyword>
<feature type="transmembrane region" description="Helical" evidence="9">
    <location>
        <begin position="511"/>
        <end position="530"/>
    </location>
</feature>
<feature type="transmembrane region" description="Helical" evidence="9">
    <location>
        <begin position="537"/>
        <end position="556"/>
    </location>
</feature>
<evidence type="ECO:0000313" key="13">
    <source>
        <dbReference type="Proteomes" id="UP001202922"/>
    </source>
</evidence>
<dbReference type="PANTHER" id="PTHR33362:SF2">
    <property type="entry name" value="TRAP TRANSPORTER LARGE PERMEASE PROTEIN"/>
    <property type="match status" value="1"/>
</dbReference>
<evidence type="ECO:0000259" key="11">
    <source>
        <dbReference type="Pfam" id="PF06808"/>
    </source>
</evidence>
<dbReference type="Pfam" id="PF04290">
    <property type="entry name" value="DctQ"/>
    <property type="match status" value="1"/>
</dbReference>
<keyword evidence="2" id="KW-0813">Transport</keyword>
<dbReference type="Pfam" id="PF06808">
    <property type="entry name" value="DctM"/>
    <property type="match status" value="1"/>
</dbReference>
<dbReference type="EMBL" id="JAKZBV010000001">
    <property type="protein sequence ID" value="MCH6468655.1"/>
    <property type="molecule type" value="Genomic_DNA"/>
</dbReference>
<gene>
    <name evidence="12" type="ORF">L0M17_01415</name>
</gene>
<feature type="domain" description="Tripartite ATP-independent periplasmic transporters DctQ component" evidence="10">
    <location>
        <begin position="48"/>
        <end position="174"/>
    </location>
</feature>
<dbReference type="PANTHER" id="PTHR33362">
    <property type="entry name" value="SIALIC ACID TRAP TRANSPORTER PERMEASE PROTEIN SIAT-RELATED"/>
    <property type="match status" value="1"/>
</dbReference>
<feature type="region of interest" description="Disordered" evidence="8">
    <location>
        <begin position="1"/>
        <end position="23"/>
    </location>
</feature>
<feature type="transmembrane region" description="Helical" evidence="9">
    <location>
        <begin position="418"/>
        <end position="439"/>
    </location>
</feature>
<evidence type="ECO:0000256" key="4">
    <source>
        <dbReference type="ARBA" id="ARBA00022519"/>
    </source>
</evidence>
<keyword evidence="7 9" id="KW-0472">Membrane</keyword>
<protein>
    <submittedName>
        <fullName evidence="12">TRAP transporter large permease subunit</fullName>
    </submittedName>
</protein>
<evidence type="ECO:0000256" key="1">
    <source>
        <dbReference type="ARBA" id="ARBA00004429"/>
    </source>
</evidence>
<keyword evidence="6 9" id="KW-1133">Transmembrane helix</keyword>
<feature type="transmembrane region" description="Helical" evidence="9">
    <location>
        <begin position="151"/>
        <end position="171"/>
    </location>
</feature>
<dbReference type="RefSeq" id="WP_241050561.1">
    <property type="nucleotide sequence ID" value="NZ_JAKZBV010000001.1"/>
</dbReference>
<feature type="transmembrane region" description="Helical" evidence="9">
    <location>
        <begin position="562"/>
        <end position="588"/>
    </location>
</feature>
<dbReference type="Proteomes" id="UP001202922">
    <property type="component" value="Unassembled WGS sequence"/>
</dbReference>
<feature type="transmembrane region" description="Helical" evidence="9">
    <location>
        <begin position="343"/>
        <end position="366"/>
    </location>
</feature>
<keyword evidence="4" id="KW-0997">Cell inner membrane</keyword>
<sequence>MKTAIDESTGVVRADEHAGPERTGAWSGAGWLDAGLEGLVGLSIAVEFLVVLFNVLVRAITGNSVTWTQEVSELALYTAAFMGGAIAYARGAHMSIRILADRLPASWHRYQLALVDWLVFGTTAGMLGLFLPVLAQRSHESTPILNLPESLVSLPFALGLVLTAWFALVRLARAPRRAALVGLAAAAALFAALFAVQDAMAAMSSDALLAAVLAFLFAILLLGVPVAFVLALGSAVYVLWGGDPSGLSAVPVGMQSGANSFLLLAIPFFILVGALMSRAGLTAPLARLVDALLGRIRGGALMAVVATMYVFSGISGSKVADVAAVGTTMRDMLEDRRVPRGEVVAVLSASAIMGETVPPSIVLLILGSITSLSTTTLFMAGLVPAAVLGLCVMALVFFRAKGTERAEPTSAAEKGRSVVLALPTLILPVGLVAGIVTGVATPTEVSALAVAYAVVLACTSRPRRLALGWQSVRETVTTAGMVLFIIAAAAPFAQTLASAGVSAAIGDAMSGLSASPFLFMLVSILILVVMGQLLEGMPAVLIFAPLLLPIAVQFGINPVQYSMVLVMAMGIGSFAPPAGIGFYVAAATGRESVERSIRRFIPYFLILLAGVVLLALVPWFSTVLPSLLGLSTS</sequence>
<evidence type="ECO:0000256" key="5">
    <source>
        <dbReference type="ARBA" id="ARBA00022692"/>
    </source>
</evidence>